<comment type="subcellular location">
    <subcellularLocation>
        <location evidence="1">Cell membrane</location>
        <topology evidence="1">Multi-pass membrane protein</topology>
    </subcellularLocation>
</comment>
<feature type="transmembrane region" description="Helical" evidence="6">
    <location>
        <begin position="330"/>
        <end position="351"/>
    </location>
</feature>
<evidence type="ECO:0000313" key="8">
    <source>
        <dbReference type="Proteomes" id="UP000265497"/>
    </source>
</evidence>
<feature type="transmembrane region" description="Helical" evidence="6">
    <location>
        <begin position="91"/>
        <end position="114"/>
    </location>
</feature>
<evidence type="ECO:0000256" key="5">
    <source>
        <dbReference type="ARBA" id="ARBA00023136"/>
    </source>
</evidence>
<dbReference type="AlphaFoldDB" id="A0A3A1YED9"/>
<evidence type="ECO:0000256" key="4">
    <source>
        <dbReference type="ARBA" id="ARBA00022989"/>
    </source>
</evidence>
<evidence type="ECO:0008006" key="9">
    <source>
        <dbReference type="Google" id="ProtNLM"/>
    </source>
</evidence>
<keyword evidence="2" id="KW-1003">Cell membrane</keyword>
<feature type="transmembrane region" description="Helical" evidence="6">
    <location>
        <begin position="363"/>
        <end position="381"/>
    </location>
</feature>
<name>A0A3A1YED9_9FLAO</name>
<feature type="transmembrane region" description="Helical" evidence="6">
    <location>
        <begin position="153"/>
        <end position="173"/>
    </location>
</feature>
<dbReference type="EMBL" id="NSDI01000008">
    <property type="protein sequence ID" value="RIY35911.1"/>
    <property type="molecule type" value="Genomic_DNA"/>
</dbReference>
<keyword evidence="3 6" id="KW-0812">Transmembrane</keyword>
<evidence type="ECO:0000256" key="6">
    <source>
        <dbReference type="SAM" id="Phobius"/>
    </source>
</evidence>
<dbReference type="GO" id="GO:0005886">
    <property type="term" value="C:plasma membrane"/>
    <property type="evidence" value="ECO:0007669"/>
    <property type="project" value="UniProtKB-SubCell"/>
</dbReference>
<dbReference type="InterPro" id="IPR002797">
    <property type="entry name" value="Polysacc_synth"/>
</dbReference>
<evidence type="ECO:0000256" key="1">
    <source>
        <dbReference type="ARBA" id="ARBA00004651"/>
    </source>
</evidence>
<gene>
    <name evidence="7" type="ORF">CKY20_08590</name>
</gene>
<evidence type="ECO:0000256" key="3">
    <source>
        <dbReference type="ARBA" id="ARBA00022692"/>
    </source>
</evidence>
<dbReference type="Pfam" id="PF01943">
    <property type="entry name" value="Polysacc_synt"/>
    <property type="match status" value="1"/>
</dbReference>
<keyword evidence="5 6" id="KW-0472">Membrane</keyword>
<dbReference type="InterPro" id="IPR050833">
    <property type="entry name" value="Poly_Biosynth_Transport"/>
</dbReference>
<feature type="transmembrane region" description="Helical" evidence="6">
    <location>
        <begin position="21"/>
        <end position="40"/>
    </location>
</feature>
<sequence>MFYKIRTIVSSNMVQVKNFGYLSILKIFTLLVPIVTYPYLIGIIGKEIWGELIFAQVIISYFSLLINFGYDVSATREISIERNNKKNLSKIVSSVYWSKFLMLIAISLVFILLLTNIPFFISNQKLYIFTFLMCIGDFLFPMWFFLGTEKMKYITFINLFVRLLFLLLVFIFIKEQSDYILVPIFNGMGGVVSGLFAIIIMCVRFQVKFITVSFVDTINRVRSSVNFFITDLSVILKDRLNILIIGSFIGFSEVAYYDLGTKIVHIAQTPFSIVNSVLLPNFSKTFSRRKLKMVLAFFTAVSLIACVFLLIFADFIVLKLGGIEMMYASNIIYIYSIVIPIACISSIYGIALASQGLSKKYMLADIYAFVVYFCCILSLIWLDLVTIYSFLISIIVSVIFTLMYKYRICKENNLT</sequence>
<feature type="transmembrane region" description="Helical" evidence="6">
    <location>
        <begin position="52"/>
        <end position="70"/>
    </location>
</feature>
<feature type="transmembrane region" description="Helical" evidence="6">
    <location>
        <begin position="126"/>
        <end position="146"/>
    </location>
</feature>
<proteinExistence type="predicted"/>
<dbReference type="PANTHER" id="PTHR30250">
    <property type="entry name" value="PST FAMILY PREDICTED COLANIC ACID TRANSPORTER"/>
    <property type="match status" value="1"/>
</dbReference>
<evidence type="ECO:0000313" key="7">
    <source>
        <dbReference type="EMBL" id="RIY35911.1"/>
    </source>
</evidence>
<comment type="caution">
    <text evidence="7">The sequence shown here is derived from an EMBL/GenBank/DDBJ whole genome shotgun (WGS) entry which is preliminary data.</text>
</comment>
<dbReference type="PANTHER" id="PTHR30250:SF11">
    <property type="entry name" value="O-ANTIGEN TRANSPORTER-RELATED"/>
    <property type="match status" value="1"/>
</dbReference>
<keyword evidence="4 6" id="KW-1133">Transmembrane helix</keyword>
<protein>
    <recommendedName>
        <fullName evidence="9">Polysaccharide biosynthesis protein</fullName>
    </recommendedName>
</protein>
<reference evidence="7 8" key="1">
    <citation type="submission" date="2017-08" db="EMBL/GenBank/DDBJ databases">
        <title>Capnocytophaga canis 17-158 assembly.</title>
        <authorList>
            <person name="Gulvik C.A."/>
        </authorList>
    </citation>
    <scope>NUCLEOTIDE SEQUENCE [LARGE SCALE GENOMIC DNA]</scope>
    <source>
        <strain evidence="7 8">17-158</strain>
    </source>
</reference>
<dbReference type="Proteomes" id="UP000265497">
    <property type="component" value="Unassembled WGS sequence"/>
</dbReference>
<evidence type="ECO:0000256" key="2">
    <source>
        <dbReference type="ARBA" id="ARBA00022475"/>
    </source>
</evidence>
<feature type="transmembrane region" description="Helical" evidence="6">
    <location>
        <begin position="387"/>
        <end position="404"/>
    </location>
</feature>
<feature type="transmembrane region" description="Helical" evidence="6">
    <location>
        <begin position="294"/>
        <end position="318"/>
    </location>
</feature>
<organism evidence="7 8">
    <name type="scientific">Capnocytophaga canis</name>
    <dbReference type="NCBI Taxonomy" id="1848903"/>
    <lineage>
        <taxon>Bacteria</taxon>
        <taxon>Pseudomonadati</taxon>
        <taxon>Bacteroidota</taxon>
        <taxon>Flavobacteriia</taxon>
        <taxon>Flavobacteriales</taxon>
        <taxon>Flavobacteriaceae</taxon>
        <taxon>Capnocytophaga</taxon>
    </lineage>
</organism>
<accession>A0A3A1YED9</accession>
<feature type="transmembrane region" description="Helical" evidence="6">
    <location>
        <begin position="179"/>
        <end position="203"/>
    </location>
</feature>